<dbReference type="RefSeq" id="WP_092577715.1">
    <property type="nucleotide sequence ID" value="NZ_FMAF01000060.1"/>
</dbReference>
<evidence type="ECO:0000313" key="1">
    <source>
        <dbReference type="EMBL" id="SCB53005.1"/>
    </source>
</evidence>
<dbReference type="Proteomes" id="UP000199205">
    <property type="component" value="Unassembled WGS sequence"/>
</dbReference>
<protein>
    <submittedName>
        <fullName evidence="1">Uncharacterized protein</fullName>
    </submittedName>
</protein>
<dbReference type="InterPro" id="IPR016181">
    <property type="entry name" value="Acyl_CoA_acyltransferase"/>
</dbReference>
<dbReference type="OrthoDB" id="9773249at2"/>
<gene>
    <name evidence="1" type="ORF">GA0061101_1605</name>
</gene>
<dbReference type="EMBL" id="FMAF01000060">
    <property type="protein sequence ID" value="SCB53005.1"/>
    <property type="molecule type" value="Genomic_DNA"/>
</dbReference>
<sequence length="350" mass="39951">MGRKLRLTKFKELSIDDPFFDSLKAGYNGFPGWFAGKADEDLYIVDDDLGVLSGMIYLKIEEGTVEDVEPPLPEGKWLKVGTLKIEGKGTKLGERVIKKIFDTALDKSATGIYVTVFEIHESLIKLFKRYGFIEHGSKTTDNGVEVVLMRSLTIHSHDILKRYPIMCFEDRNLWLLAVYPEYHTRLLPDSILNNEPQEIVQDVSHTNTIHKIYIGKLSLTRMKKGDAVVMYRTSDKKGPAHYRSVATSICVVEETHKKRDFASVADFLSYCRPHSVFDDAELTHMFNTYNRLYTVKMTYNVAFNKRITRGKMIEEAGVPIQPRWDLKPLTKAAFDAIVEMGKINEGIIVD</sequence>
<evidence type="ECO:0000313" key="2">
    <source>
        <dbReference type="Proteomes" id="UP000199205"/>
    </source>
</evidence>
<reference evidence="1 2" key="1">
    <citation type="submission" date="2016-08" db="EMBL/GenBank/DDBJ databases">
        <authorList>
            <person name="Seilhamer J.J."/>
        </authorList>
    </citation>
    <scope>NUCLEOTIDE SEQUENCE [LARGE SCALE GENOMIC DNA]</scope>
    <source>
        <strain evidence="1 2">P1-7</strain>
    </source>
</reference>
<accession>A0A1C3XLI7</accession>
<organism evidence="1 2">
    <name type="scientific">Rhizobium lusitanum</name>
    <dbReference type="NCBI Taxonomy" id="293958"/>
    <lineage>
        <taxon>Bacteria</taxon>
        <taxon>Pseudomonadati</taxon>
        <taxon>Pseudomonadota</taxon>
        <taxon>Alphaproteobacteria</taxon>
        <taxon>Hyphomicrobiales</taxon>
        <taxon>Rhizobiaceae</taxon>
        <taxon>Rhizobium/Agrobacterium group</taxon>
        <taxon>Rhizobium</taxon>
    </lineage>
</organism>
<name>A0A1C3XLI7_9HYPH</name>
<proteinExistence type="predicted"/>
<dbReference type="AlphaFoldDB" id="A0A1C3XLI7"/>
<dbReference type="Gene3D" id="3.40.630.30">
    <property type="match status" value="1"/>
</dbReference>
<dbReference type="SUPFAM" id="SSF55729">
    <property type="entry name" value="Acyl-CoA N-acyltransferases (Nat)"/>
    <property type="match status" value="1"/>
</dbReference>